<dbReference type="PANTHER" id="PTHR34203:SF15">
    <property type="entry name" value="SLL1173 PROTEIN"/>
    <property type="match status" value="1"/>
</dbReference>
<evidence type="ECO:0000256" key="1">
    <source>
        <dbReference type="SAM" id="Coils"/>
    </source>
</evidence>
<dbReference type="AlphaFoldDB" id="A0A6C0FTB9"/>
<evidence type="ECO:0000259" key="2">
    <source>
        <dbReference type="Pfam" id="PF05050"/>
    </source>
</evidence>
<dbReference type="SUPFAM" id="SSF53335">
    <property type="entry name" value="S-adenosyl-L-methionine-dependent methyltransferases"/>
    <property type="match status" value="1"/>
</dbReference>
<reference evidence="3 4" key="1">
    <citation type="submission" date="2020-01" db="EMBL/GenBank/DDBJ databases">
        <title>Paenibacillus sp. nov., isolated from tomato rhizosphere.</title>
        <authorList>
            <person name="Weon H.-Y."/>
            <person name="Lee S.A."/>
        </authorList>
    </citation>
    <scope>NUCLEOTIDE SEQUENCE [LARGE SCALE GENOMIC DNA]</scope>
    <source>
        <strain evidence="3 4">12200R-189</strain>
    </source>
</reference>
<dbReference type="Proteomes" id="UP000476064">
    <property type="component" value="Chromosome"/>
</dbReference>
<dbReference type="InterPro" id="IPR052514">
    <property type="entry name" value="SAM-dependent_MTase"/>
</dbReference>
<keyword evidence="3" id="KW-0808">Transferase</keyword>
<keyword evidence="1" id="KW-0175">Coiled coil</keyword>
<protein>
    <submittedName>
        <fullName evidence="3">FkbM family methyltransferase</fullName>
    </submittedName>
</protein>
<dbReference type="Gene3D" id="3.40.50.150">
    <property type="entry name" value="Vaccinia Virus protein VP39"/>
    <property type="match status" value="1"/>
</dbReference>
<feature type="domain" description="Methyltransferase FkbM" evidence="2">
    <location>
        <begin position="56"/>
        <end position="201"/>
    </location>
</feature>
<dbReference type="InterPro" id="IPR006342">
    <property type="entry name" value="FkbM_mtfrase"/>
</dbReference>
<evidence type="ECO:0000313" key="4">
    <source>
        <dbReference type="Proteomes" id="UP000476064"/>
    </source>
</evidence>
<keyword evidence="4" id="KW-1185">Reference proteome</keyword>
<feature type="coiled-coil region" evidence="1">
    <location>
        <begin position="250"/>
        <end position="366"/>
    </location>
</feature>
<dbReference type="Pfam" id="PF05050">
    <property type="entry name" value="Methyltransf_21"/>
    <property type="match status" value="1"/>
</dbReference>
<dbReference type="InterPro" id="IPR029063">
    <property type="entry name" value="SAM-dependent_MTases_sf"/>
</dbReference>
<dbReference type="EMBL" id="CP048209">
    <property type="protein sequence ID" value="QHT59262.1"/>
    <property type="molecule type" value="Genomic_DNA"/>
</dbReference>
<dbReference type="NCBIfam" id="TIGR01444">
    <property type="entry name" value="fkbM_fam"/>
    <property type="match status" value="1"/>
</dbReference>
<accession>A0A6C0FTB9</accession>
<dbReference type="RefSeq" id="WP_162355329.1">
    <property type="nucleotide sequence ID" value="NZ_CP048209.1"/>
</dbReference>
<keyword evidence="3" id="KW-0489">Methyltransferase</keyword>
<dbReference type="GO" id="GO:0032259">
    <property type="term" value="P:methylation"/>
    <property type="evidence" value="ECO:0007669"/>
    <property type="project" value="UniProtKB-KW"/>
</dbReference>
<gene>
    <name evidence="3" type="ORF">GXP70_04275</name>
</gene>
<organism evidence="3 4">
    <name type="scientific">Paenibacillus lycopersici</name>
    <dbReference type="NCBI Taxonomy" id="2704462"/>
    <lineage>
        <taxon>Bacteria</taxon>
        <taxon>Bacillati</taxon>
        <taxon>Bacillota</taxon>
        <taxon>Bacilli</taxon>
        <taxon>Bacillales</taxon>
        <taxon>Paenibacillaceae</taxon>
        <taxon>Paenibacillus</taxon>
    </lineage>
</organism>
<sequence>MSVKMTSPIELTDGVKLYGHEDEYITSVIQRTKQYYEIIDLQKFSPYIPENAVIFDIGSNIGNHTVFFHKHCNPRRIYAFEPASDNASLLKKNIIENGLANTVVYQTAVGSTPGRADLVKNIRNMGECKLVDNPNGAIEVVSINSLKLEEPDFVKIDVEGAELEVLRGMTDILASSSPVLWIEINDNFNEVDDLLGQFQYELIDKHHFNYIYVKHGSRSNQLETLQLFKRSIIPNYNQLVLDKWNLNRWLAEEKDKNVKLLQQSSNLELDLKNSELALTNAQFELGNLGSRSEREISTLQQEVESLNNRMHDSQVESKRLVSEHETEISSLLEKTANLTNSLEETRRKLINTCNEYEIQKKELHEHILQHIEAERKALLEMLALQQHYQLLEARYMRVRNTLPGKVAVKLLKFVKRLRRKRDFT</sequence>
<dbReference type="GO" id="GO:0008168">
    <property type="term" value="F:methyltransferase activity"/>
    <property type="evidence" value="ECO:0007669"/>
    <property type="project" value="UniProtKB-KW"/>
</dbReference>
<dbReference type="KEGG" id="plyc:GXP70_04275"/>
<name>A0A6C0FTB9_9BACL</name>
<dbReference type="PANTHER" id="PTHR34203">
    <property type="entry name" value="METHYLTRANSFERASE, FKBM FAMILY PROTEIN"/>
    <property type="match status" value="1"/>
</dbReference>
<evidence type="ECO:0000313" key="3">
    <source>
        <dbReference type="EMBL" id="QHT59262.1"/>
    </source>
</evidence>
<dbReference type="Gene3D" id="1.10.287.1490">
    <property type="match status" value="1"/>
</dbReference>
<proteinExistence type="predicted"/>